<sequence length="110" mass="12364">MIKEMTDFIQHGAFVEWILPDGILVETEWQGQRIEMNMEEIWAWIMDDGISSIGICGMGGVGKTTLAKRIYDYLVIGTKFSGKVYWVTAPQEASIHELLNSVAKAINVDL</sequence>
<comment type="caution">
    <text evidence="3">The sequence shown here is derived from an EMBL/GenBank/DDBJ whole genome shotgun (WGS) entry which is preliminary data.</text>
</comment>
<dbReference type="PANTHER" id="PTHR33463">
    <property type="entry name" value="NB-ARC DOMAIN-CONTAINING PROTEIN-RELATED"/>
    <property type="match status" value="1"/>
</dbReference>
<dbReference type="Proteomes" id="UP001630127">
    <property type="component" value="Unassembled WGS sequence"/>
</dbReference>
<organism evidence="3 4">
    <name type="scientific">Cinchona calisaya</name>
    <dbReference type="NCBI Taxonomy" id="153742"/>
    <lineage>
        <taxon>Eukaryota</taxon>
        <taxon>Viridiplantae</taxon>
        <taxon>Streptophyta</taxon>
        <taxon>Embryophyta</taxon>
        <taxon>Tracheophyta</taxon>
        <taxon>Spermatophyta</taxon>
        <taxon>Magnoliopsida</taxon>
        <taxon>eudicotyledons</taxon>
        <taxon>Gunneridae</taxon>
        <taxon>Pentapetalae</taxon>
        <taxon>asterids</taxon>
        <taxon>lamiids</taxon>
        <taxon>Gentianales</taxon>
        <taxon>Rubiaceae</taxon>
        <taxon>Cinchonoideae</taxon>
        <taxon>Cinchoneae</taxon>
        <taxon>Cinchona</taxon>
    </lineage>
</organism>
<reference evidence="3 4" key="1">
    <citation type="submission" date="2024-11" db="EMBL/GenBank/DDBJ databases">
        <title>A near-complete genome assembly of Cinchona calisaya.</title>
        <authorList>
            <person name="Lian D.C."/>
            <person name="Zhao X.W."/>
            <person name="Wei L."/>
        </authorList>
    </citation>
    <scope>NUCLEOTIDE SEQUENCE [LARGE SCALE GENOMIC DNA]</scope>
    <source>
        <tissue evidence="3">Nenye</tissue>
    </source>
</reference>
<dbReference type="InterPro" id="IPR002182">
    <property type="entry name" value="NB-ARC"/>
</dbReference>
<protein>
    <recommendedName>
        <fullName evidence="2">NB-ARC domain-containing protein</fullName>
    </recommendedName>
</protein>
<dbReference type="InterPro" id="IPR027417">
    <property type="entry name" value="P-loop_NTPase"/>
</dbReference>
<name>A0ABD3A199_9GENT</name>
<evidence type="ECO:0000259" key="2">
    <source>
        <dbReference type="Pfam" id="PF00931"/>
    </source>
</evidence>
<dbReference type="PANTHER" id="PTHR33463:SF187">
    <property type="entry name" value="AND NB-ARC DOMAIN DISEASE RESISTANCE PROTEIN, PUTATIVE-RELATED"/>
    <property type="match status" value="1"/>
</dbReference>
<feature type="domain" description="NB-ARC" evidence="2">
    <location>
        <begin position="35"/>
        <end position="106"/>
    </location>
</feature>
<evidence type="ECO:0000313" key="3">
    <source>
        <dbReference type="EMBL" id="KAL3525459.1"/>
    </source>
</evidence>
<keyword evidence="4" id="KW-1185">Reference proteome</keyword>
<gene>
    <name evidence="3" type="ORF">ACH5RR_013831</name>
</gene>
<dbReference type="Gene3D" id="3.40.50.300">
    <property type="entry name" value="P-loop containing nucleotide triphosphate hydrolases"/>
    <property type="match status" value="1"/>
</dbReference>
<dbReference type="InterPro" id="IPR050905">
    <property type="entry name" value="Plant_NBS-LRR"/>
</dbReference>
<dbReference type="AlphaFoldDB" id="A0ABD3A199"/>
<accession>A0ABD3A199</accession>
<keyword evidence="1" id="KW-0611">Plant defense</keyword>
<dbReference type="SUPFAM" id="SSF52540">
    <property type="entry name" value="P-loop containing nucleoside triphosphate hydrolases"/>
    <property type="match status" value="1"/>
</dbReference>
<dbReference type="EMBL" id="JBJUIK010000006">
    <property type="protein sequence ID" value="KAL3525459.1"/>
    <property type="molecule type" value="Genomic_DNA"/>
</dbReference>
<evidence type="ECO:0000313" key="4">
    <source>
        <dbReference type="Proteomes" id="UP001630127"/>
    </source>
</evidence>
<dbReference type="Pfam" id="PF00931">
    <property type="entry name" value="NB-ARC"/>
    <property type="match status" value="1"/>
</dbReference>
<evidence type="ECO:0000256" key="1">
    <source>
        <dbReference type="ARBA" id="ARBA00022821"/>
    </source>
</evidence>
<proteinExistence type="predicted"/>